<feature type="domain" description="AlgX/AlgJ SGNH hydrolase-like" evidence="8">
    <location>
        <begin position="114"/>
        <end position="225"/>
    </location>
</feature>
<keyword evidence="10" id="KW-1185">Reference proteome</keyword>
<evidence type="ECO:0000313" key="10">
    <source>
        <dbReference type="Proteomes" id="UP000655830"/>
    </source>
</evidence>
<name>A0A926EK03_9FIRM</name>
<feature type="transmembrane region" description="Helical" evidence="7">
    <location>
        <begin position="7"/>
        <end position="28"/>
    </location>
</feature>
<dbReference type="Pfam" id="PF16822">
    <property type="entry name" value="ALGX"/>
    <property type="match status" value="1"/>
</dbReference>
<evidence type="ECO:0000256" key="7">
    <source>
        <dbReference type="SAM" id="Phobius"/>
    </source>
</evidence>
<dbReference type="RefSeq" id="WP_249333221.1">
    <property type="nucleotide sequence ID" value="NZ_JACRSY010000021.1"/>
</dbReference>
<comment type="caution">
    <text evidence="9">The sequence shown here is derived from an EMBL/GenBank/DDBJ whole genome shotgun (WGS) entry which is preliminary data.</text>
</comment>
<keyword evidence="7" id="KW-1133">Transmembrane helix</keyword>
<keyword evidence="7" id="KW-0472">Membrane</keyword>
<dbReference type="InterPro" id="IPR031811">
    <property type="entry name" value="ALGX/ALGJ_SGNH-like"/>
</dbReference>
<keyword evidence="5" id="KW-0574">Periplasm</keyword>
<dbReference type="EMBL" id="JACRSY010000021">
    <property type="protein sequence ID" value="MBC8580435.1"/>
    <property type="molecule type" value="Genomic_DNA"/>
</dbReference>
<dbReference type="GO" id="GO:0042597">
    <property type="term" value="C:periplasmic space"/>
    <property type="evidence" value="ECO:0007669"/>
    <property type="project" value="UniProtKB-SubCell"/>
</dbReference>
<keyword evidence="3" id="KW-0808">Transferase</keyword>
<reference evidence="9" key="1">
    <citation type="submission" date="2020-08" db="EMBL/GenBank/DDBJ databases">
        <title>Genome public.</title>
        <authorList>
            <person name="Liu C."/>
            <person name="Sun Q."/>
        </authorList>
    </citation>
    <scope>NUCLEOTIDE SEQUENCE</scope>
    <source>
        <strain evidence="9">NSJ-12</strain>
    </source>
</reference>
<comment type="pathway">
    <text evidence="2">Glycan biosynthesis; alginate biosynthesis.</text>
</comment>
<sequence length="397" mass="46069">MKLYHKIVIIVFSLVISIGGLFTIGGNIKTLAKTTWNSMKVGWQKEQDVLGVIEGFTEGIETSLTESFWLKEKYIDLYGLVERLLGRTYIRDVNPSLVVVKDNHEQLQFLTFSADYTEEVEKIDKLNKILQKSNTPLLYVQTPLKIIEGFTQLPSSVQDWSTENTDKLLQSLEDKGVDYLDLRQSIIEDGLNLEELFYKTDHHWTTHTAFWAMEQVVEKLENEYGMVLDIEKNYTDINKYKATEYPNSFLGSQGRRVGRFYTGVDDYTLLTPLFDTNYNVEIHKSDSVKTYEGDFEETIIKTNLLDENESVYTNRYAAYFGGDYPEVRIENRNKAAGHKVLIIKDSFALPFSAFLSTMFAETRLLDLRYYDADKLESYIEEYNPDVVLFVYKCLKME</sequence>
<keyword evidence="7" id="KW-0812">Transmembrane</keyword>
<dbReference type="GO" id="GO:0042121">
    <property type="term" value="P:alginic acid biosynthetic process"/>
    <property type="evidence" value="ECO:0007669"/>
    <property type="project" value="UniProtKB-KW"/>
</dbReference>
<keyword evidence="6" id="KW-0016">Alginate biosynthesis</keyword>
<evidence type="ECO:0000256" key="3">
    <source>
        <dbReference type="ARBA" id="ARBA00022679"/>
    </source>
</evidence>
<proteinExistence type="predicted"/>
<keyword evidence="4" id="KW-0732">Signal</keyword>
<gene>
    <name evidence="9" type="ORF">H8718_12945</name>
</gene>
<accession>A0A926EK03</accession>
<protein>
    <recommendedName>
        <fullName evidence="8">AlgX/AlgJ SGNH hydrolase-like domain-containing protein</fullName>
    </recommendedName>
</protein>
<evidence type="ECO:0000259" key="8">
    <source>
        <dbReference type="Pfam" id="PF16822"/>
    </source>
</evidence>
<evidence type="ECO:0000256" key="4">
    <source>
        <dbReference type="ARBA" id="ARBA00022729"/>
    </source>
</evidence>
<evidence type="ECO:0000256" key="6">
    <source>
        <dbReference type="ARBA" id="ARBA00022841"/>
    </source>
</evidence>
<evidence type="ECO:0000313" key="9">
    <source>
        <dbReference type="EMBL" id="MBC8580435.1"/>
    </source>
</evidence>
<dbReference type="AlphaFoldDB" id="A0A926EK03"/>
<evidence type="ECO:0000256" key="5">
    <source>
        <dbReference type="ARBA" id="ARBA00022764"/>
    </source>
</evidence>
<evidence type="ECO:0000256" key="1">
    <source>
        <dbReference type="ARBA" id="ARBA00004418"/>
    </source>
</evidence>
<dbReference type="GO" id="GO:0016740">
    <property type="term" value="F:transferase activity"/>
    <property type="evidence" value="ECO:0007669"/>
    <property type="project" value="UniProtKB-KW"/>
</dbReference>
<evidence type="ECO:0000256" key="2">
    <source>
        <dbReference type="ARBA" id="ARBA00005182"/>
    </source>
</evidence>
<comment type="subcellular location">
    <subcellularLocation>
        <location evidence="1">Periplasm</location>
    </subcellularLocation>
</comment>
<organism evidence="9 10">
    <name type="scientific">Zhenhengia yiwuensis</name>
    <dbReference type="NCBI Taxonomy" id="2763666"/>
    <lineage>
        <taxon>Bacteria</taxon>
        <taxon>Bacillati</taxon>
        <taxon>Bacillota</taxon>
        <taxon>Clostridia</taxon>
        <taxon>Lachnospirales</taxon>
        <taxon>Lachnospiraceae</taxon>
        <taxon>Zhenhengia</taxon>
    </lineage>
</organism>
<dbReference type="Proteomes" id="UP000655830">
    <property type="component" value="Unassembled WGS sequence"/>
</dbReference>